<dbReference type="Gene3D" id="3.40.50.300">
    <property type="entry name" value="P-loop containing nucleotide triphosphate hydrolases"/>
    <property type="match status" value="2"/>
</dbReference>
<dbReference type="GO" id="GO:0016887">
    <property type="term" value="F:ATP hydrolysis activity"/>
    <property type="evidence" value="ECO:0007669"/>
    <property type="project" value="InterPro"/>
</dbReference>
<dbReference type="Gene3D" id="1.20.1560.10">
    <property type="entry name" value="ABC transporter type 1, transmembrane domain"/>
    <property type="match status" value="2"/>
</dbReference>
<name>A0A7J6LZT4_PERCH</name>
<feature type="transmembrane region" description="Helical" evidence="11">
    <location>
        <begin position="94"/>
        <end position="119"/>
    </location>
</feature>
<dbReference type="InterPro" id="IPR039421">
    <property type="entry name" value="Type_1_exporter"/>
</dbReference>
<feature type="domain" description="ABC transmembrane type-1" evidence="13">
    <location>
        <begin position="55"/>
        <end position="345"/>
    </location>
</feature>
<feature type="transmembrane region" description="Helical" evidence="11">
    <location>
        <begin position="763"/>
        <end position="787"/>
    </location>
</feature>
<protein>
    <submittedName>
        <fullName evidence="14">(ABC) transporter</fullName>
    </submittedName>
</protein>
<dbReference type="CDD" id="cd18577">
    <property type="entry name" value="ABC_6TM_Pgp_ABCB1_D1_like"/>
    <property type="match status" value="1"/>
</dbReference>
<feature type="transmembrane region" description="Helical" evidence="11">
    <location>
        <begin position="276"/>
        <end position="296"/>
    </location>
</feature>
<keyword evidence="7" id="KW-1278">Translocase</keyword>
<keyword evidence="15" id="KW-1185">Reference proteome</keyword>
<dbReference type="OrthoDB" id="6500128at2759"/>
<proteinExistence type="predicted"/>
<dbReference type="InterPro" id="IPR003593">
    <property type="entry name" value="AAA+_ATPase"/>
</dbReference>
<dbReference type="PANTHER" id="PTHR43394">
    <property type="entry name" value="ATP-DEPENDENT PERMEASE MDL1, MITOCHONDRIAL"/>
    <property type="match status" value="1"/>
</dbReference>
<evidence type="ECO:0000256" key="9">
    <source>
        <dbReference type="ARBA" id="ARBA00023136"/>
    </source>
</evidence>
<dbReference type="GO" id="GO:0005524">
    <property type="term" value="F:ATP binding"/>
    <property type="evidence" value="ECO:0007669"/>
    <property type="project" value="UniProtKB-KW"/>
</dbReference>
<comment type="caution">
    <text evidence="14">The sequence shown here is derived from an EMBL/GenBank/DDBJ whole genome shotgun (WGS) entry which is preliminary data.</text>
</comment>
<feature type="transmembrane region" description="Helical" evidence="11">
    <location>
        <begin position="49"/>
        <end position="74"/>
    </location>
</feature>
<dbReference type="Pfam" id="PF00664">
    <property type="entry name" value="ABC_membrane"/>
    <property type="match status" value="2"/>
</dbReference>
<evidence type="ECO:0000313" key="15">
    <source>
        <dbReference type="Proteomes" id="UP000591131"/>
    </source>
</evidence>
<dbReference type="GO" id="GO:0015421">
    <property type="term" value="F:ABC-type oligopeptide transporter activity"/>
    <property type="evidence" value="ECO:0007669"/>
    <property type="project" value="TreeGrafter"/>
</dbReference>
<dbReference type="PROSITE" id="PS50929">
    <property type="entry name" value="ABC_TM1F"/>
    <property type="match status" value="2"/>
</dbReference>
<dbReference type="PANTHER" id="PTHR43394:SF1">
    <property type="entry name" value="ATP-BINDING CASSETTE SUB-FAMILY B MEMBER 10, MITOCHONDRIAL"/>
    <property type="match status" value="1"/>
</dbReference>
<feature type="transmembrane region" description="Helical" evidence="11">
    <location>
        <begin position="170"/>
        <end position="188"/>
    </location>
</feature>
<evidence type="ECO:0000256" key="4">
    <source>
        <dbReference type="ARBA" id="ARBA00022737"/>
    </source>
</evidence>
<dbReference type="InterPro" id="IPR036640">
    <property type="entry name" value="ABC1_TM_sf"/>
</dbReference>
<comment type="subcellular location">
    <subcellularLocation>
        <location evidence="1">Membrane</location>
        <topology evidence="1">Multi-pass membrane protein</topology>
    </subcellularLocation>
</comment>
<dbReference type="SUPFAM" id="SSF52540">
    <property type="entry name" value="P-loop containing nucleoside triphosphate hydrolases"/>
    <property type="match status" value="2"/>
</dbReference>
<feature type="transmembrane region" description="Helical" evidence="11">
    <location>
        <begin position="981"/>
        <end position="1001"/>
    </location>
</feature>
<dbReference type="InterPro" id="IPR003439">
    <property type="entry name" value="ABC_transporter-like_ATP-bd"/>
</dbReference>
<evidence type="ECO:0000256" key="5">
    <source>
        <dbReference type="ARBA" id="ARBA00022741"/>
    </source>
</evidence>
<dbReference type="GO" id="GO:0090374">
    <property type="term" value="P:oligopeptide export from mitochondrion"/>
    <property type="evidence" value="ECO:0007669"/>
    <property type="project" value="TreeGrafter"/>
</dbReference>
<dbReference type="FunFam" id="3.40.50.300:FF:000967">
    <property type="entry name" value="ABC multidrug transporter mdr4"/>
    <property type="match status" value="1"/>
</dbReference>
<evidence type="ECO:0000256" key="2">
    <source>
        <dbReference type="ARBA" id="ARBA00022448"/>
    </source>
</evidence>
<feature type="transmembrane region" description="Helical" evidence="11">
    <location>
        <begin position="941"/>
        <end position="961"/>
    </location>
</feature>
<sequence length="1281" mass="139357">MVKFSFFKIFSRDRRPTGDDDAGSGPEVEEENINVSYFKLYSRAPKKDYYALGCGVIAALINGALMPLFALLFGDFANASAGTLDGFMDRIVTVTWQMCVLAGVALITGSVFNSCFTYFSENQASRLRVSYLQAVVGQDIAWFDMRTPAALPSRMAEDVLKVRDAIGSKASLCCVNISMAVVGYIVAFYRGWQITLVMMSSMPLIMVAGALMAKVMSSLSSKGQTMYAAAGAVAEEVLGSIKTVAAFGGEKRSITKYAQVVEDALKAGIRGGLFRGLSIGFTMTVVFWTYALTFWYGGTLIRDGTINPSTGLPYQGGDVLTVFMSAIMGTFSLAQIAPHVQSFAEGCAAGGKIYPLFEQKASIEPRVQRLADVDDPTAEMKPLHLERFELEKVKFHYPARPELQVIKGVSLAIERGQKVAFVGESGSGKSTLVQMMERFYDPTEGRVLVNGVDIKTVPVHQHRALFGYVGQEPFLFADSIRNNLTYGLVGKNLPSEAAIRDVCKKAQILSFIESLPEGFDTYAGPGGSQVSGGQKQRIAIARALLRKPQILLLDEATSALDNESEKMVQATIDHLQSTVSITTISIAHRLSTIKNSDKIFVMRGGELVEQGSHSELMNHHGVYSALVSAQMAAGDNADRVQRSHRSSSFAGDDLLRTTTSASRKQSTILSEVQGSCDFGAQLLSQTEEDREAERKKAIAKAYKTPWMRLLRLSKNEKWWFVPGLTGAFIAGAGFPLNSLLLAHALTAFYYPPSLVMEHVSPVALYYVGLGALLFIGHVLQSVGFSYIGENFTANVRKQCFAKIMEQDMGFFDFPEHAAGKLTASLSTYAVKMNSLTGTSLSIYAQAATGMIVGVIIGFTGSWQLTLVMLAMVPFLGIAGKINMSVRVVGKEEQDELKQAQLVASEAVQNMRTVRAFMAESWTVEAYEHYASRSSNTSFASASVRGLTFGASNCIIFLAYAIGFYYGGHLIAYEGLDFTKMLQSLMSIMFAAMAVGQAMAFLPDVAEAKVSAHDVFEILDTQSKINAMHPDGTIEKLGDGIIEFRDVHFSYPTHPEVEILKGVSFKIEPGQQVAFVGPSGSGKSTVMALMQRFYDVSGGSVKVGGEDIRMMNVAWWRGQNGYVGQEPVLFDMTLAENVRYGKEDATMGELETVAKMANMDYVTSMGGSVKWDDPMGPKGCRLSGGQKQRAAIARALVRDPHIIFLDEATSALDSTSEKIVQNAIDTAAVGRTSVTIAHRLSTVRNCDVIYVVADGKIVESGDHESLMAKHGVYYDLYEKGQK</sequence>
<keyword evidence="2" id="KW-0813">Transport</keyword>
<feature type="domain" description="ABC transmembrane type-1" evidence="13">
    <location>
        <begin position="723"/>
        <end position="1006"/>
    </location>
</feature>
<evidence type="ECO:0000313" key="14">
    <source>
        <dbReference type="EMBL" id="KAF4664789.1"/>
    </source>
</evidence>
<dbReference type="SMART" id="SM00382">
    <property type="entry name" value="AAA"/>
    <property type="match status" value="2"/>
</dbReference>
<feature type="transmembrane region" description="Helical" evidence="11">
    <location>
        <begin position="840"/>
        <end position="858"/>
    </location>
</feature>
<keyword evidence="10" id="KW-0325">Glycoprotein</keyword>
<dbReference type="InterPro" id="IPR027417">
    <property type="entry name" value="P-loop_NTPase"/>
</dbReference>
<dbReference type="InterPro" id="IPR011527">
    <property type="entry name" value="ABC1_TM_dom"/>
</dbReference>
<evidence type="ECO:0000256" key="8">
    <source>
        <dbReference type="ARBA" id="ARBA00022989"/>
    </source>
</evidence>
<dbReference type="PROSITE" id="PS50893">
    <property type="entry name" value="ABC_TRANSPORTER_2"/>
    <property type="match status" value="2"/>
</dbReference>
<evidence type="ECO:0000256" key="10">
    <source>
        <dbReference type="ARBA" id="ARBA00023180"/>
    </source>
</evidence>
<evidence type="ECO:0000256" key="11">
    <source>
        <dbReference type="SAM" id="Phobius"/>
    </source>
</evidence>
<evidence type="ECO:0000259" key="12">
    <source>
        <dbReference type="PROSITE" id="PS50893"/>
    </source>
</evidence>
<dbReference type="CDD" id="cd03249">
    <property type="entry name" value="ABC_MTABC3_MDL1_MDL2"/>
    <property type="match status" value="2"/>
</dbReference>
<feature type="transmembrane region" description="Helical" evidence="11">
    <location>
        <begin position="194"/>
        <end position="213"/>
    </location>
</feature>
<feature type="domain" description="ABC transporter" evidence="12">
    <location>
        <begin position="388"/>
        <end position="629"/>
    </location>
</feature>
<reference evidence="14 15" key="1">
    <citation type="submission" date="2020-04" db="EMBL/GenBank/DDBJ databases">
        <title>Perkinsus chesapeaki whole genome sequence.</title>
        <authorList>
            <person name="Bogema D.R."/>
        </authorList>
    </citation>
    <scope>NUCLEOTIDE SEQUENCE [LARGE SCALE GENOMIC DNA]</scope>
    <source>
        <strain evidence="14">ATCC PRA-425</strain>
    </source>
</reference>
<dbReference type="GO" id="GO:0005743">
    <property type="term" value="C:mitochondrial inner membrane"/>
    <property type="evidence" value="ECO:0007669"/>
    <property type="project" value="TreeGrafter"/>
</dbReference>
<dbReference type="Pfam" id="PF00005">
    <property type="entry name" value="ABC_tran"/>
    <property type="match status" value="2"/>
</dbReference>
<dbReference type="InterPro" id="IPR017871">
    <property type="entry name" value="ABC_transporter-like_CS"/>
</dbReference>
<keyword evidence="8 11" id="KW-1133">Transmembrane helix</keyword>
<evidence type="ECO:0000256" key="3">
    <source>
        <dbReference type="ARBA" id="ARBA00022692"/>
    </source>
</evidence>
<keyword evidence="5" id="KW-0547">Nucleotide-binding</keyword>
<keyword evidence="6" id="KW-0067">ATP-binding</keyword>
<dbReference type="CDD" id="cd18578">
    <property type="entry name" value="ABC_6TM_Pgp_ABCB1_D2_like"/>
    <property type="match status" value="1"/>
</dbReference>
<evidence type="ECO:0000256" key="7">
    <source>
        <dbReference type="ARBA" id="ARBA00022967"/>
    </source>
</evidence>
<dbReference type="SUPFAM" id="SSF90123">
    <property type="entry name" value="ABC transporter transmembrane region"/>
    <property type="match status" value="2"/>
</dbReference>
<evidence type="ECO:0000259" key="13">
    <source>
        <dbReference type="PROSITE" id="PS50929"/>
    </source>
</evidence>
<dbReference type="Proteomes" id="UP000591131">
    <property type="component" value="Unassembled WGS sequence"/>
</dbReference>
<dbReference type="EMBL" id="JAAPAO010000279">
    <property type="protein sequence ID" value="KAF4664789.1"/>
    <property type="molecule type" value="Genomic_DNA"/>
</dbReference>
<evidence type="ECO:0000256" key="1">
    <source>
        <dbReference type="ARBA" id="ARBA00004141"/>
    </source>
</evidence>
<keyword evidence="9 11" id="KW-0472">Membrane</keyword>
<gene>
    <name evidence="14" type="primary">ABCB2_3</name>
    <name evidence="14" type="ORF">FOL47_004931</name>
</gene>
<keyword evidence="4" id="KW-0677">Repeat</keyword>
<dbReference type="PROSITE" id="PS00211">
    <property type="entry name" value="ABC_TRANSPORTER_1"/>
    <property type="match status" value="2"/>
</dbReference>
<feature type="domain" description="ABC transporter" evidence="12">
    <location>
        <begin position="1041"/>
        <end position="1278"/>
    </location>
</feature>
<organism evidence="14 15">
    <name type="scientific">Perkinsus chesapeaki</name>
    <name type="common">Clam parasite</name>
    <name type="synonym">Perkinsus andrewsi</name>
    <dbReference type="NCBI Taxonomy" id="330153"/>
    <lineage>
        <taxon>Eukaryota</taxon>
        <taxon>Sar</taxon>
        <taxon>Alveolata</taxon>
        <taxon>Perkinsozoa</taxon>
        <taxon>Perkinsea</taxon>
        <taxon>Perkinsida</taxon>
        <taxon>Perkinsidae</taxon>
        <taxon>Perkinsus</taxon>
    </lineage>
</organism>
<accession>A0A7J6LZT4</accession>
<feature type="transmembrane region" description="Helical" evidence="11">
    <location>
        <begin position="718"/>
        <end position="751"/>
    </location>
</feature>
<dbReference type="FunFam" id="3.40.50.300:FF:000479">
    <property type="entry name" value="Multidrug resistance protein 1A"/>
    <property type="match status" value="1"/>
</dbReference>
<keyword evidence="3 11" id="KW-0812">Transmembrane</keyword>
<evidence type="ECO:0000256" key="6">
    <source>
        <dbReference type="ARBA" id="ARBA00022840"/>
    </source>
</evidence>